<dbReference type="RefSeq" id="WP_048354913.1">
    <property type="nucleotide sequence ID" value="NZ_JARRTL010000041.1"/>
</dbReference>
<dbReference type="EMBL" id="JARRTL010000041">
    <property type="protein sequence ID" value="MEC0487824.1"/>
    <property type="molecule type" value="Genomic_DNA"/>
</dbReference>
<evidence type="ECO:0000313" key="2">
    <source>
        <dbReference type="EMBL" id="KRT93741.1"/>
    </source>
</evidence>
<sequence>MELYIDYDNGLGEQSLSSLLPFFEPLSFTPESPGIERETTNIPRINGVVLPQHPRDVKYTERKISVEIYLNSVIAENFYQYRRELYAVLVKPFPYYISTDLLPNLRFRVTCDGNFSIPKEKEKNHVSFTVEFNNFTGLAESKFTSLTKQNFHGEYWSPGMNIQIHDNLEYVFKNRKRFQVYNTGDAFINPMQHDYNVTLRASGKNVTIINHTNGERLKIEQELKKSQPVTFIKQYTVINNKPVKTSGRLPGLDIGSNDFEIQNTNDFEITFDTRFYYA</sequence>
<dbReference type="Gene3D" id="2.40.30.200">
    <property type="match status" value="1"/>
</dbReference>
<comment type="caution">
    <text evidence="2">The sequence shown here is derived from an EMBL/GenBank/DDBJ whole genome shotgun (WGS) entry which is preliminary data.</text>
</comment>
<dbReference type="STRING" id="1664069.BGLY_3510"/>
<dbReference type="Proteomes" id="UP000036168">
    <property type="component" value="Unassembled WGS sequence"/>
</dbReference>
<feature type="domain" description="Siphovirus-type tail component RIFT-related" evidence="1">
    <location>
        <begin position="12"/>
        <end position="133"/>
    </location>
</feature>
<dbReference type="EMBL" id="LECW02000019">
    <property type="protein sequence ID" value="KRT93741.1"/>
    <property type="molecule type" value="Genomic_DNA"/>
</dbReference>
<name>A0A0T6BQ60_9BACI</name>
<reference evidence="2" key="2">
    <citation type="submission" date="2015-10" db="EMBL/GenBank/DDBJ databases">
        <authorList>
            <person name="Gilbert D.G."/>
        </authorList>
    </citation>
    <scope>NUCLEOTIDE SEQUENCE</scope>
    <source>
        <strain evidence="2">GO-13</strain>
    </source>
</reference>
<reference evidence="2 4" key="1">
    <citation type="journal article" date="2015" name="Int. J. Syst. Evol. Microbiol.">
        <title>Bacillus glycinifermentans sp. nov., isolated from fermented soybean paste.</title>
        <authorList>
            <person name="Kim S.J."/>
            <person name="Dunlap C.A."/>
            <person name="Kwon S.W."/>
            <person name="Rooney A.P."/>
        </authorList>
    </citation>
    <scope>NUCLEOTIDE SEQUENCE [LARGE SCALE GENOMIC DNA]</scope>
    <source>
        <strain evidence="2 4">GO-13</strain>
    </source>
</reference>
<dbReference type="AlphaFoldDB" id="A0A0T6BQ60"/>
<accession>A0A0T6BQ60</accession>
<dbReference type="OrthoDB" id="2913118at2"/>
<dbReference type="Proteomes" id="UP001341297">
    <property type="component" value="Unassembled WGS sequence"/>
</dbReference>
<organism evidence="2 4">
    <name type="scientific">Bacillus glycinifermentans</name>
    <dbReference type="NCBI Taxonomy" id="1664069"/>
    <lineage>
        <taxon>Bacteria</taxon>
        <taxon>Bacillati</taxon>
        <taxon>Bacillota</taxon>
        <taxon>Bacilli</taxon>
        <taxon>Bacillales</taxon>
        <taxon>Bacillaceae</taxon>
        <taxon>Bacillus</taxon>
    </lineage>
</organism>
<reference evidence="3 5" key="3">
    <citation type="submission" date="2023-03" db="EMBL/GenBank/DDBJ databases">
        <title>Agriculturally important microbes genome sequencing.</title>
        <authorList>
            <person name="Dunlap C."/>
        </authorList>
    </citation>
    <scope>NUCLEOTIDE SEQUENCE [LARGE SCALE GENOMIC DNA]</scope>
    <source>
        <strain evidence="3 5">CBP-3203</strain>
    </source>
</reference>
<evidence type="ECO:0000313" key="3">
    <source>
        <dbReference type="EMBL" id="MEC0487824.1"/>
    </source>
</evidence>
<keyword evidence="5" id="KW-1185">Reference proteome</keyword>
<evidence type="ECO:0000313" key="4">
    <source>
        <dbReference type="Proteomes" id="UP000036168"/>
    </source>
</evidence>
<proteinExistence type="predicted"/>
<dbReference type="InterPro" id="IPR008841">
    <property type="entry name" value="Siphovirus-type_tail_N"/>
</dbReference>
<protein>
    <submittedName>
        <fullName evidence="3">Phage tail family protein</fullName>
    </submittedName>
    <submittedName>
        <fullName evidence="2">Phage tail protein</fullName>
    </submittedName>
</protein>
<evidence type="ECO:0000313" key="5">
    <source>
        <dbReference type="Proteomes" id="UP001341297"/>
    </source>
</evidence>
<gene>
    <name evidence="2" type="ORF">AB447_217205</name>
    <name evidence="3" type="ORF">P8828_24065</name>
</gene>
<dbReference type="Pfam" id="PF05709">
    <property type="entry name" value="Sipho_tail"/>
    <property type="match status" value="1"/>
</dbReference>
<evidence type="ECO:0000259" key="1">
    <source>
        <dbReference type="Pfam" id="PF05709"/>
    </source>
</evidence>